<dbReference type="PANTHER" id="PTHR33332">
    <property type="entry name" value="REVERSE TRANSCRIPTASE DOMAIN-CONTAINING PROTEIN"/>
    <property type="match status" value="1"/>
</dbReference>
<comment type="caution">
    <text evidence="1">The sequence shown here is derived from an EMBL/GenBank/DDBJ whole genome shotgun (WGS) entry which is preliminary data.</text>
</comment>
<sequence length="232" mass="25687">KLAIYGLKDATLQWFRSYLTKRKQLVSIGHSTSDLLPIRSGVPQGSSLGPLLFILFINDIPYANTQRNSYIYVDDTTLANSGPTINTVRSHLQSGADNLATWASENRMAIHPDKTKVILFGTKRKLATTSEPLNISICGTILSQSSSGKLLGIHMDDCLTWNEHISAVIKKFNTKLELFKRAKPYLTPELLLVLYNSLAKPTLEYCCSVWGNCSGDALSQLTNAQKRAARIL</sequence>
<dbReference type="InterPro" id="IPR043502">
    <property type="entry name" value="DNA/RNA_pol_sf"/>
</dbReference>
<dbReference type="PROSITE" id="PS50878">
    <property type="entry name" value="RT_POL"/>
    <property type="match status" value="1"/>
</dbReference>
<dbReference type="OrthoDB" id="5987559at2759"/>
<feature type="non-terminal residue" evidence="1">
    <location>
        <position position="1"/>
    </location>
</feature>
<gene>
    <name evidence="1" type="ORF">PACLA_8A057853</name>
</gene>
<dbReference type="EMBL" id="CACRXK020034071">
    <property type="protein sequence ID" value="CAB4044141.1"/>
    <property type="molecule type" value="Genomic_DNA"/>
</dbReference>
<accession>A0A7D9KC15</accession>
<feature type="non-terminal residue" evidence="1">
    <location>
        <position position="232"/>
    </location>
</feature>
<dbReference type="SUPFAM" id="SSF56672">
    <property type="entry name" value="DNA/RNA polymerases"/>
    <property type="match status" value="1"/>
</dbReference>
<organism evidence="1 2">
    <name type="scientific">Paramuricea clavata</name>
    <name type="common">Red gorgonian</name>
    <name type="synonym">Violescent sea-whip</name>
    <dbReference type="NCBI Taxonomy" id="317549"/>
    <lineage>
        <taxon>Eukaryota</taxon>
        <taxon>Metazoa</taxon>
        <taxon>Cnidaria</taxon>
        <taxon>Anthozoa</taxon>
        <taxon>Octocorallia</taxon>
        <taxon>Malacalcyonacea</taxon>
        <taxon>Plexauridae</taxon>
        <taxon>Paramuricea</taxon>
    </lineage>
</organism>
<evidence type="ECO:0000313" key="1">
    <source>
        <dbReference type="EMBL" id="CAB4044141.1"/>
    </source>
</evidence>
<dbReference type="Pfam" id="PF00078">
    <property type="entry name" value="RVT_1"/>
    <property type="match status" value="1"/>
</dbReference>
<evidence type="ECO:0000313" key="2">
    <source>
        <dbReference type="Proteomes" id="UP001152795"/>
    </source>
</evidence>
<reference evidence="1" key="1">
    <citation type="submission" date="2020-04" db="EMBL/GenBank/DDBJ databases">
        <authorList>
            <person name="Alioto T."/>
            <person name="Alioto T."/>
            <person name="Gomez Garrido J."/>
        </authorList>
    </citation>
    <scope>NUCLEOTIDE SEQUENCE</scope>
    <source>
        <strain evidence="1">A484AB</strain>
    </source>
</reference>
<name>A0A7D9KC15_PARCT</name>
<protein>
    <submittedName>
        <fullName evidence="1">Uncharacterized protein</fullName>
    </submittedName>
</protein>
<proteinExistence type="predicted"/>
<keyword evidence="2" id="KW-1185">Reference proteome</keyword>
<dbReference type="Proteomes" id="UP001152795">
    <property type="component" value="Unassembled WGS sequence"/>
</dbReference>
<dbReference type="InterPro" id="IPR000477">
    <property type="entry name" value="RT_dom"/>
</dbReference>
<dbReference type="AlphaFoldDB" id="A0A7D9KC15"/>